<name>D0KVR7_HALNC</name>
<evidence type="ECO:0000256" key="6">
    <source>
        <dbReference type="ARBA" id="ARBA00023065"/>
    </source>
</evidence>
<dbReference type="InterPro" id="IPR006037">
    <property type="entry name" value="RCK_C"/>
</dbReference>
<dbReference type="NCBIfam" id="NF007030">
    <property type="entry name" value="PRK09496.1-1"/>
    <property type="match status" value="1"/>
</dbReference>
<dbReference type="PANTHER" id="PTHR43833:SF5">
    <property type="entry name" value="TRK SYSTEM POTASSIUM UPTAKE PROTEIN TRKA"/>
    <property type="match status" value="1"/>
</dbReference>
<dbReference type="PROSITE" id="PS51202">
    <property type="entry name" value="RCK_C"/>
    <property type="match status" value="2"/>
</dbReference>
<dbReference type="SUPFAM" id="SSF116726">
    <property type="entry name" value="TrkA C-terminal domain-like"/>
    <property type="match status" value="2"/>
</dbReference>
<keyword evidence="3" id="KW-0633">Potassium transport</keyword>
<dbReference type="Proteomes" id="UP000009102">
    <property type="component" value="Chromosome"/>
</dbReference>
<dbReference type="RefSeq" id="WP_012824929.1">
    <property type="nucleotide sequence ID" value="NC_013422.1"/>
</dbReference>
<dbReference type="PRINTS" id="PR00335">
    <property type="entry name" value="KUPTAKETRKA"/>
</dbReference>
<feature type="domain" description="RCK N-terminal" evidence="7">
    <location>
        <begin position="232"/>
        <end position="348"/>
    </location>
</feature>
<dbReference type="eggNOG" id="COG0569">
    <property type="taxonomic scope" value="Bacteria"/>
</dbReference>
<dbReference type="HOGENOM" id="CLU_046525_0_2_6"/>
<dbReference type="PROSITE" id="PS51201">
    <property type="entry name" value="RCK_N"/>
    <property type="match status" value="2"/>
</dbReference>
<evidence type="ECO:0000259" key="8">
    <source>
        <dbReference type="PROSITE" id="PS51202"/>
    </source>
</evidence>
<dbReference type="InterPro" id="IPR003148">
    <property type="entry name" value="RCK_N"/>
</dbReference>
<dbReference type="GO" id="GO:0005886">
    <property type="term" value="C:plasma membrane"/>
    <property type="evidence" value="ECO:0007669"/>
    <property type="project" value="InterPro"/>
</dbReference>
<dbReference type="NCBIfam" id="NF007031">
    <property type="entry name" value="PRK09496.1-2"/>
    <property type="match status" value="1"/>
</dbReference>
<proteinExistence type="predicted"/>
<dbReference type="AlphaFoldDB" id="D0KVR7"/>
<dbReference type="Gene3D" id="3.40.50.720">
    <property type="entry name" value="NAD(P)-binding Rossmann-like Domain"/>
    <property type="match status" value="2"/>
</dbReference>
<evidence type="ECO:0000256" key="4">
    <source>
        <dbReference type="ARBA" id="ARBA00022958"/>
    </source>
</evidence>
<protein>
    <recommendedName>
        <fullName evidence="1">Trk system potassium uptake protein TrkA</fullName>
    </recommendedName>
</protein>
<feature type="domain" description="RCK C-terminal" evidence="8">
    <location>
        <begin position="368"/>
        <end position="453"/>
    </location>
</feature>
<feature type="domain" description="RCK C-terminal" evidence="8">
    <location>
        <begin position="143"/>
        <end position="227"/>
    </location>
</feature>
<keyword evidence="4" id="KW-0630">Potassium</keyword>
<dbReference type="InterPro" id="IPR036291">
    <property type="entry name" value="NAD(P)-bd_dom_sf"/>
</dbReference>
<dbReference type="InterPro" id="IPR006036">
    <property type="entry name" value="K_uptake_TrkA"/>
</dbReference>
<dbReference type="KEGG" id="hna:Hneap_2079"/>
<reference evidence="9 10" key="1">
    <citation type="submission" date="2009-10" db="EMBL/GenBank/DDBJ databases">
        <title>Complete sequence of Halothiobacillus neapolitanus c2.</title>
        <authorList>
            <consortium name="US DOE Joint Genome Institute"/>
            <person name="Lucas S."/>
            <person name="Copeland A."/>
            <person name="Lapidus A."/>
            <person name="Glavina del Rio T."/>
            <person name="Tice H."/>
            <person name="Bruce D."/>
            <person name="Goodwin L."/>
            <person name="Pitluck S."/>
            <person name="Davenport K."/>
            <person name="Brettin T."/>
            <person name="Detter J.C."/>
            <person name="Han C."/>
            <person name="Tapia R."/>
            <person name="Larimer F."/>
            <person name="Land M."/>
            <person name="Hauser L."/>
            <person name="Kyrpides N."/>
            <person name="Mikhailova N."/>
            <person name="Kerfeld C."/>
            <person name="Cannon G."/>
            <person name="Heinhort S."/>
        </authorList>
    </citation>
    <scope>NUCLEOTIDE SEQUENCE [LARGE SCALE GENOMIC DNA]</scope>
    <source>
        <strain evidence="10">ATCC 23641 / c2</strain>
    </source>
</reference>
<dbReference type="GO" id="GO:0015079">
    <property type="term" value="F:potassium ion transmembrane transporter activity"/>
    <property type="evidence" value="ECO:0007669"/>
    <property type="project" value="InterPro"/>
</dbReference>
<dbReference type="FunFam" id="3.40.50.720:FF:000042">
    <property type="entry name" value="Trk system potassium transporter TrkA"/>
    <property type="match status" value="1"/>
</dbReference>
<dbReference type="OrthoDB" id="9775180at2"/>
<dbReference type="NCBIfam" id="NF007032">
    <property type="entry name" value="PRK09496.1-4"/>
    <property type="match status" value="1"/>
</dbReference>
<accession>D0KVR7</accession>
<feature type="domain" description="RCK N-terminal" evidence="7">
    <location>
        <begin position="1"/>
        <end position="123"/>
    </location>
</feature>
<dbReference type="Gene3D" id="3.30.70.1450">
    <property type="entry name" value="Regulator of K+ conductance, C-terminal domain"/>
    <property type="match status" value="2"/>
</dbReference>
<keyword evidence="2" id="KW-0813">Transport</keyword>
<keyword evidence="10" id="KW-1185">Reference proteome</keyword>
<evidence type="ECO:0000256" key="1">
    <source>
        <dbReference type="ARBA" id="ARBA00017378"/>
    </source>
</evidence>
<organism evidence="9 10">
    <name type="scientific">Halothiobacillus neapolitanus (strain ATCC 23641 / DSM 15147 / CIP 104769 / NCIMB 8539 / c2)</name>
    <name type="common">Thiobacillus neapolitanus</name>
    <dbReference type="NCBI Taxonomy" id="555778"/>
    <lineage>
        <taxon>Bacteria</taxon>
        <taxon>Pseudomonadati</taxon>
        <taxon>Pseudomonadota</taxon>
        <taxon>Gammaproteobacteria</taxon>
        <taxon>Chromatiales</taxon>
        <taxon>Halothiobacillaceae</taxon>
        <taxon>Halothiobacillus</taxon>
    </lineage>
</organism>
<evidence type="ECO:0000313" key="9">
    <source>
        <dbReference type="EMBL" id="ACX96897.1"/>
    </source>
</evidence>
<dbReference type="FunFam" id="3.30.70.1450:FF:000001">
    <property type="entry name" value="Trk system potassium transporter TrkA"/>
    <property type="match status" value="1"/>
</dbReference>
<keyword evidence="6" id="KW-0406">Ion transport</keyword>
<dbReference type="InterPro" id="IPR050721">
    <property type="entry name" value="Trk_Ktr_HKT_K-transport"/>
</dbReference>
<gene>
    <name evidence="9" type="ordered locus">Hneap_2079</name>
</gene>
<sequence>MKIIILGAGQVGSSLATVLSHETRNSVTVVDTDVSALSRLQERLDIRTVQGYGAQPSVLEEAGAADADVLIAVTSADDTNMLACEVAWVLYRTPTKIARIREADFLDHPALFDNNAIPVDYMISPERLIKDYIVRLIEYPDALQVRDFAEGKLRLIGMRADADGPLVGQPIRYLAALLPDVEARVAAIFRRDTPLHPDGATVIKADDEVFFLARTEDIRKVMSVMRRLDRPYRRIMIAGGGNIGGGLAAALESRFQVKLISNNPEKARRLSADLDSTIVLTGSATDSELLIEENIEDMDVFLALTNDDEDNILAAMLAKRLGARKVMCIVNRSEYVDLIHMGTIDIALSPHNITIGSLITRLRRGDVVSVHSLRRGAAEAIEIIARGDANTSQVVGRRVDALKLPPGTTIGALLREGDVLIAHHDSVIEADDHVILFLTDKRHVRDIEQLFTVRFGFF</sequence>
<dbReference type="STRING" id="555778.Hneap_2079"/>
<dbReference type="PANTHER" id="PTHR43833">
    <property type="entry name" value="POTASSIUM CHANNEL PROTEIN 2-RELATED-RELATED"/>
    <property type="match status" value="1"/>
</dbReference>
<dbReference type="NCBIfam" id="NF007039">
    <property type="entry name" value="PRK09496.3-2"/>
    <property type="match status" value="1"/>
</dbReference>
<evidence type="ECO:0000256" key="5">
    <source>
        <dbReference type="ARBA" id="ARBA00023027"/>
    </source>
</evidence>
<evidence type="ECO:0000259" key="7">
    <source>
        <dbReference type="PROSITE" id="PS51201"/>
    </source>
</evidence>
<dbReference type="InterPro" id="IPR036721">
    <property type="entry name" value="RCK_C_sf"/>
</dbReference>
<evidence type="ECO:0000313" key="10">
    <source>
        <dbReference type="Proteomes" id="UP000009102"/>
    </source>
</evidence>
<evidence type="ECO:0000256" key="3">
    <source>
        <dbReference type="ARBA" id="ARBA00022538"/>
    </source>
</evidence>
<evidence type="ECO:0000256" key="2">
    <source>
        <dbReference type="ARBA" id="ARBA00022448"/>
    </source>
</evidence>
<dbReference type="Pfam" id="PF02080">
    <property type="entry name" value="TrkA_C"/>
    <property type="match status" value="2"/>
</dbReference>
<keyword evidence="5" id="KW-0520">NAD</keyword>
<dbReference type="SUPFAM" id="SSF51735">
    <property type="entry name" value="NAD(P)-binding Rossmann-fold domains"/>
    <property type="match status" value="2"/>
</dbReference>
<dbReference type="EMBL" id="CP001801">
    <property type="protein sequence ID" value="ACX96897.1"/>
    <property type="molecule type" value="Genomic_DNA"/>
</dbReference>
<dbReference type="Pfam" id="PF02254">
    <property type="entry name" value="TrkA_N"/>
    <property type="match status" value="2"/>
</dbReference>